<evidence type="ECO:0000313" key="2">
    <source>
        <dbReference type="EMBL" id="MDT0353335.1"/>
    </source>
</evidence>
<name>A0ABU2NI09_9PSEU</name>
<evidence type="ECO:0000256" key="1">
    <source>
        <dbReference type="SAM" id="MobiDB-lite"/>
    </source>
</evidence>
<proteinExistence type="predicted"/>
<keyword evidence="3" id="KW-1185">Reference proteome</keyword>
<dbReference type="EMBL" id="JAVREJ010000029">
    <property type="protein sequence ID" value="MDT0353335.1"/>
    <property type="molecule type" value="Genomic_DNA"/>
</dbReference>
<comment type="caution">
    <text evidence="2">The sequence shown here is derived from an EMBL/GenBank/DDBJ whole genome shotgun (WGS) entry which is preliminary data.</text>
</comment>
<dbReference type="RefSeq" id="WP_311559847.1">
    <property type="nucleotide sequence ID" value="NZ_JAVREJ010000029.1"/>
</dbReference>
<gene>
    <name evidence="2" type="ORF">RM445_27870</name>
</gene>
<reference evidence="3" key="1">
    <citation type="submission" date="2023-07" db="EMBL/GenBank/DDBJ databases">
        <title>30 novel species of actinomycetes from the DSMZ collection.</title>
        <authorList>
            <person name="Nouioui I."/>
        </authorList>
    </citation>
    <scope>NUCLEOTIDE SEQUENCE [LARGE SCALE GENOMIC DNA]</scope>
    <source>
        <strain evidence="3">DSM 45834</strain>
    </source>
</reference>
<feature type="region of interest" description="Disordered" evidence="1">
    <location>
        <begin position="1"/>
        <end position="23"/>
    </location>
</feature>
<evidence type="ECO:0000313" key="3">
    <source>
        <dbReference type="Proteomes" id="UP001183202"/>
    </source>
</evidence>
<dbReference type="Proteomes" id="UP001183202">
    <property type="component" value="Unassembled WGS sequence"/>
</dbReference>
<organism evidence="2 3">
    <name type="scientific">Pseudonocardia charpentierae</name>
    <dbReference type="NCBI Taxonomy" id="3075545"/>
    <lineage>
        <taxon>Bacteria</taxon>
        <taxon>Bacillati</taxon>
        <taxon>Actinomycetota</taxon>
        <taxon>Actinomycetes</taxon>
        <taxon>Pseudonocardiales</taxon>
        <taxon>Pseudonocardiaceae</taxon>
        <taxon>Pseudonocardia</taxon>
    </lineage>
</organism>
<sequence>MEQREHPPVERGAGAGERRTAGAARAGAAAVGEVIDLLAAGAGATELAAAIDRAAQAARPLVGWPTYEAMTRLLHTTRRCARHRAGSHTSQVCADLAEASRSLQEALDFDGFLPGYAHPGPVEAALTRGDAARGVPSPTPLQPPSECR</sequence>
<protein>
    <submittedName>
        <fullName evidence="2">Uncharacterized protein</fullName>
    </submittedName>
</protein>
<accession>A0ABU2NI09</accession>